<evidence type="ECO:0000313" key="3">
    <source>
        <dbReference type="Proteomes" id="UP000000599"/>
    </source>
</evidence>
<dbReference type="Proteomes" id="UP000000599">
    <property type="component" value="Chromosome E"/>
</dbReference>
<sequence length="392" mass="44099">MSELYTLEKKTTDAAFPRGPGSTILSTDRLKVVYNKYLNTKGTISKDKIKINLIFAHGTGMNKSLWNYHIKKLFEHSQSASTWVLNSVLSIDAIGHGDSSLLNEGKIGWVYKWEDGGKDIIQVVKHEQQSTNEFVNNATTKNILIGHSLGGYMAVIAGFYEPSLFDTIIPIEGVLYMDPKTDGRFLGIFSKLSSILIDKFNSEKEYNEYFTKFSIYKSFHPEVLKDFMEDEKATFIDPETKKTKFMTKASTPNQMTTYYSAGLSIPLVMAIFPQIKVPIVHVIGKNATWNPPESITFVRDAVPKEYLLDTIDIPNAEHLVNGDKPDVIVKIIEDTIKKRVATAIENRPNDPEVKYGGNKSKILTSQWDLKMSIIAEQQKAAKAGRKQKASKL</sequence>
<dbReference type="FunCoup" id="Q6BQ10">
    <property type="interactions" value="52"/>
</dbReference>
<dbReference type="InterPro" id="IPR050228">
    <property type="entry name" value="Carboxylesterase_BioH"/>
</dbReference>
<evidence type="ECO:0000313" key="2">
    <source>
        <dbReference type="EMBL" id="CAG87946.2"/>
    </source>
</evidence>
<dbReference type="STRING" id="284592.Q6BQ10"/>
<dbReference type="PANTHER" id="PTHR43194:SF2">
    <property type="entry name" value="PEROXISOMAL MEMBRANE PROTEIN LPX1"/>
    <property type="match status" value="1"/>
</dbReference>
<keyword evidence="3" id="KW-1185">Reference proteome</keyword>
<feature type="domain" description="AB hydrolase-1" evidence="1">
    <location>
        <begin position="53"/>
        <end position="330"/>
    </location>
</feature>
<dbReference type="InterPro" id="IPR029058">
    <property type="entry name" value="AB_hydrolase_fold"/>
</dbReference>
<name>Q6BQ10_DEBHA</name>
<protein>
    <submittedName>
        <fullName evidence="2">DEHA2E09240p</fullName>
    </submittedName>
</protein>
<dbReference type="OMA" id="DQVTHGD"/>
<dbReference type="ESTHER" id="debha-q6bq10">
    <property type="family name" value="6_AlphaBeta_hydrolase"/>
</dbReference>
<dbReference type="HOGENOM" id="CLU_061432_0_0_1"/>
<accession>Q6BQ10</accession>
<dbReference type="KEGG" id="dha:DEHA2E09240g"/>
<dbReference type="eggNOG" id="ENOG502QT3R">
    <property type="taxonomic scope" value="Eukaryota"/>
</dbReference>
<organism evidence="2 3">
    <name type="scientific">Debaryomyces hansenii (strain ATCC 36239 / CBS 767 / BCRC 21394 / JCM 1990 / NBRC 0083 / IGC 2968)</name>
    <name type="common">Yeast</name>
    <name type="synonym">Torulaspora hansenii</name>
    <dbReference type="NCBI Taxonomy" id="284592"/>
    <lineage>
        <taxon>Eukaryota</taxon>
        <taxon>Fungi</taxon>
        <taxon>Dikarya</taxon>
        <taxon>Ascomycota</taxon>
        <taxon>Saccharomycotina</taxon>
        <taxon>Pichiomycetes</taxon>
        <taxon>Debaryomycetaceae</taxon>
        <taxon>Debaryomyces</taxon>
    </lineage>
</organism>
<proteinExistence type="predicted"/>
<dbReference type="InParanoid" id="Q6BQ10"/>
<dbReference type="GeneID" id="2901942"/>
<dbReference type="InterPro" id="IPR000073">
    <property type="entry name" value="AB_hydrolase_1"/>
</dbReference>
<dbReference type="EMBL" id="CR382137">
    <property type="protein sequence ID" value="CAG87946.2"/>
    <property type="molecule type" value="Genomic_DNA"/>
</dbReference>
<dbReference type="AlphaFoldDB" id="Q6BQ10"/>
<dbReference type="RefSeq" id="XP_459710.2">
    <property type="nucleotide sequence ID" value="XM_459710.2"/>
</dbReference>
<dbReference type="Gene3D" id="3.40.50.1820">
    <property type="entry name" value="alpha/beta hydrolase"/>
    <property type="match status" value="1"/>
</dbReference>
<dbReference type="SUPFAM" id="SSF53474">
    <property type="entry name" value="alpha/beta-Hydrolases"/>
    <property type="match status" value="1"/>
</dbReference>
<dbReference type="VEuPathDB" id="FungiDB:DEHA2E09240g"/>
<evidence type="ECO:0000259" key="1">
    <source>
        <dbReference type="Pfam" id="PF12697"/>
    </source>
</evidence>
<dbReference type="OrthoDB" id="94039at2759"/>
<dbReference type="PANTHER" id="PTHR43194">
    <property type="entry name" value="HYDROLASE ALPHA/BETA FOLD FAMILY"/>
    <property type="match status" value="1"/>
</dbReference>
<dbReference type="Pfam" id="PF12697">
    <property type="entry name" value="Abhydrolase_6"/>
    <property type="match status" value="1"/>
</dbReference>
<reference evidence="2 3" key="1">
    <citation type="journal article" date="2004" name="Nature">
        <title>Genome evolution in yeasts.</title>
        <authorList>
            <consortium name="Genolevures"/>
            <person name="Dujon B."/>
            <person name="Sherman D."/>
            <person name="Fischer G."/>
            <person name="Durrens P."/>
            <person name="Casaregola S."/>
            <person name="Lafontaine I."/>
            <person name="de Montigny J."/>
            <person name="Marck C."/>
            <person name="Neuveglise C."/>
            <person name="Talla E."/>
            <person name="Goffard N."/>
            <person name="Frangeul L."/>
            <person name="Aigle M."/>
            <person name="Anthouard V."/>
            <person name="Babour A."/>
            <person name="Barbe V."/>
            <person name="Barnay S."/>
            <person name="Blanchin S."/>
            <person name="Beckerich J.M."/>
            <person name="Beyne E."/>
            <person name="Bleykasten C."/>
            <person name="Boisrame A."/>
            <person name="Boyer J."/>
            <person name="Cattolico L."/>
            <person name="Confanioleri F."/>
            <person name="de Daruvar A."/>
            <person name="Despons L."/>
            <person name="Fabre E."/>
            <person name="Fairhead C."/>
            <person name="Ferry-Dumazet H."/>
            <person name="Groppi A."/>
            <person name="Hantraye F."/>
            <person name="Hennequin C."/>
            <person name="Jauniaux N."/>
            <person name="Joyet P."/>
            <person name="Kachouri R."/>
            <person name="Kerrest A."/>
            <person name="Koszul R."/>
            <person name="Lemaire M."/>
            <person name="Lesur I."/>
            <person name="Ma L."/>
            <person name="Muller H."/>
            <person name="Nicaud J.M."/>
            <person name="Nikolski M."/>
            <person name="Oztas S."/>
            <person name="Ozier-Kalogeropoulos O."/>
            <person name="Pellenz S."/>
            <person name="Potier S."/>
            <person name="Richard G.F."/>
            <person name="Straub M.L."/>
            <person name="Suleau A."/>
            <person name="Swennene D."/>
            <person name="Tekaia F."/>
            <person name="Wesolowski-Louvel M."/>
            <person name="Westhof E."/>
            <person name="Wirth B."/>
            <person name="Zeniou-Meyer M."/>
            <person name="Zivanovic I."/>
            <person name="Bolotin-Fukuhara M."/>
            <person name="Thierry A."/>
            <person name="Bouchier C."/>
            <person name="Caudron B."/>
            <person name="Scarpelli C."/>
            <person name="Gaillardin C."/>
            <person name="Weissenbach J."/>
            <person name="Wincker P."/>
            <person name="Souciet J.L."/>
        </authorList>
    </citation>
    <scope>NUCLEOTIDE SEQUENCE [LARGE SCALE GENOMIC DNA]</scope>
    <source>
        <strain evidence="3">ATCC 36239 / CBS 767 / BCRC 21394 / JCM 1990 / NBRC 0083 / IGC 2968</strain>
    </source>
</reference>
<gene>
    <name evidence="2" type="ordered locus">DEHA2E09240g</name>
</gene>